<evidence type="ECO:0000313" key="6">
    <source>
        <dbReference type="EMBL" id="CDZ96906.1"/>
    </source>
</evidence>
<keyword evidence="3" id="KW-0647">Proteasome</keyword>
<dbReference type="AlphaFoldDB" id="A0A0F7SEN4"/>
<accession>A0A0F7SEN4</accession>
<evidence type="ECO:0000256" key="4">
    <source>
        <dbReference type="ARBA" id="ARBA00038321"/>
    </source>
</evidence>
<feature type="repeat" description="WD" evidence="5">
    <location>
        <begin position="197"/>
        <end position="230"/>
    </location>
</feature>
<protein>
    <submittedName>
        <fullName evidence="6">WD40 repeat-containing protein</fullName>
    </submittedName>
</protein>
<dbReference type="GO" id="GO:0000502">
    <property type="term" value="C:proteasome complex"/>
    <property type="evidence" value="ECO:0007669"/>
    <property type="project" value="UniProtKB-KW"/>
</dbReference>
<dbReference type="InterPro" id="IPR001680">
    <property type="entry name" value="WD40_rpt"/>
</dbReference>
<name>A0A0F7SEN4_PHARH</name>
<keyword evidence="1 5" id="KW-0853">WD repeat</keyword>
<dbReference type="PANTHER" id="PTHR19857:SF19">
    <property type="entry name" value="26S PROTEASOME REGULATORY SUBUNIT RPN14"/>
    <property type="match status" value="1"/>
</dbReference>
<dbReference type="SUPFAM" id="SSF50978">
    <property type="entry name" value="WD40 repeat-like"/>
    <property type="match status" value="1"/>
</dbReference>
<evidence type="ECO:0000256" key="2">
    <source>
        <dbReference type="ARBA" id="ARBA00022737"/>
    </source>
</evidence>
<sequence length="460" mass="49439">MAVQQAYARLPYINVQPDYPAVIRDVAQSVVKAESFWASAYLENETSVHGKISCERDQDGDLVTRAREGVKIHRIGEDETSFKLSFPSLGIPPTLITKPRQQILSSLSNFPQQLNSFDVSATLPLLVLGGDDGELTVIDYKNHETKPLILKGCVGDILETKFFPSGEVILSAALSGALYVHSAVRSSTNMSTPARTLLAHVRPVTSVSILGRGRQILSGSKDGTLKRWDVGKGVVVGNLSVPGGRDEIWSVDVAVKPGAEGGNEGEMEEGWVGLASGKVMGFRLVSDGSLEWSGKVIEGRQGDGVTALACCPTDPSLLLTGTSQGFINLYQSSSSLITTTGNNSVGSLTSLTTLRRSSAATTSIAWMTDSDTSFVIGSEDGMPFICHCSHPSQQATIGSKDISQEPVTIPKESVEEEVKGYMSSEWKVREELTGFEDPVRRVRIVGNHIWAGGKTGVFRY</sequence>
<proteinExistence type="inferred from homology"/>
<dbReference type="Pfam" id="PF00400">
    <property type="entry name" value="WD40"/>
    <property type="match status" value="1"/>
</dbReference>
<dbReference type="InterPro" id="IPR036322">
    <property type="entry name" value="WD40_repeat_dom_sf"/>
</dbReference>
<evidence type="ECO:0000256" key="3">
    <source>
        <dbReference type="ARBA" id="ARBA00022942"/>
    </source>
</evidence>
<dbReference type="Gene3D" id="2.130.10.10">
    <property type="entry name" value="YVTN repeat-like/Quinoprotein amine dehydrogenase"/>
    <property type="match status" value="2"/>
</dbReference>
<dbReference type="PROSITE" id="PS50294">
    <property type="entry name" value="WD_REPEATS_REGION"/>
    <property type="match status" value="1"/>
</dbReference>
<dbReference type="PROSITE" id="PS50082">
    <property type="entry name" value="WD_REPEATS_2"/>
    <property type="match status" value="1"/>
</dbReference>
<dbReference type="InterPro" id="IPR015943">
    <property type="entry name" value="WD40/YVTN_repeat-like_dom_sf"/>
</dbReference>
<evidence type="ECO:0000256" key="1">
    <source>
        <dbReference type="ARBA" id="ARBA00022574"/>
    </source>
</evidence>
<reference evidence="6" key="1">
    <citation type="submission" date="2014-08" db="EMBL/GenBank/DDBJ databases">
        <authorList>
            <person name="Sharma Rahul"/>
            <person name="Thines Marco"/>
        </authorList>
    </citation>
    <scope>NUCLEOTIDE SEQUENCE</scope>
</reference>
<evidence type="ECO:0000256" key="5">
    <source>
        <dbReference type="PROSITE-ProRule" id="PRU00221"/>
    </source>
</evidence>
<dbReference type="PANTHER" id="PTHR19857">
    <property type="entry name" value="MITOCHONDRIAL DIVISION PROTEIN 1-RELATED"/>
    <property type="match status" value="1"/>
</dbReference>
<dbReference type="SMART" id="SM00320">
    <property type="entry name" value="WD40"/>
    <property type="match status" value="5"/>
</dbReference>
<comment type="similarity">
    <text evidence="4">Belongs to the WD repeat PAAF1/RPN14 family.</text>
</comment>
<organism evidence="6">
    <name type="scientific">Phaffia rhodozyma</name>
    <name type="common">Yeast</name>
    <name type="synonym">Xanthophyllomyces dendrorhous</name>
    <dbReference type="NCBI Taxonomy" id="264483"/>
    <lineage>
        <taxon>Eukaryota</taxon>
        <taxon>Fungi</taxon>
        <taxon>Dikarya</taxon>
        <taxon>Basidiomycota</taxon>
        <taxon>Agaricomycotina</taxon>
        <taxon>Tremellomycetes</taxon>
        <taxon>Cystofilobasidiales</taxon>
        <taxon>Mrakiaceae</taxon>
        <taxon>Phaffia</taxon>
    </lineage>
</organism>
<keyword evidence="2" id="KW-0677">Repeat</keyword>
<dbReference type="InterPro" id="IPR051179">
    <property type="entry name" value="WD_repeat_multifunction"/>
</dbReference>
<dbReference type="EMBL" id="LN483167">
    <property type="protein sequence ID" value="CDZ96906.1"/>
    <property type="molecule type" value="Genomic_DNA"/>
</dbReference>